<dbReference type="Proteomes" id="UP000042958">
    <property type="component" value="Unassembled WGS sequence"/>
</dbReference>
<feature type="transmembrane region" description="Helical" evidence="4">
    <location>
        <begin position="146"/>
        <end position="164"/>
    </location>
</feature>
<keyword evidence="4" id="KW-0813">Transport</keyword>
<reference evidence="6" key="1">
    <citation type="journal article" date="2015" name="Genome Announc.">
        <title>Draft genome sequence of the fungus Penicillium brasilianum MG11.</title>
        <authorList>
            <person name="Horn F."/>
            <person name="Linde J."/>
            <person name="Mattern D.J."/>
            <person name="Walther G."/>
            <person name="Guthke R."/>
            <person name="Brakhage A.A."/>
            <person name="Valiante V."/>
        </authorList>
    </citation>
    <scope>NUCLEOTIDE SEQUENCE [LARGE SCALE GENOMIC DNA]</scope>
    <source>
        <strain evidence="6">MG11</strain>
    </source>
</reference>
<evidence type="ECO:0000256" key="3">
    <source>
        <dbReference type="ARBA" id="ARBA00023136"/>
    </source>
</evidence>
<gene>
    <name evidence="5" type="ORF">PMG11_01338</name>
</gene>
<evidence type="ECO:0000256" key="2">
    <source>
        <dbReference type="ARBA" id="ARBA00022989"/>
    </source>
</evidence>
<dbReference type="GO" id="GO:0005886">
    <property type="term" value="C:plasma membrane"/>
    <property type="evidence" value="ECO:0007669"/>
    <property type="project" value="TreeGrafter"/>
</dbReference>
<feature type="transmembrane region" description="Helical" evidence="4">
    <location>
        <begin position="68"/>
        <end position="87"/>
    </location>
</feature>
<dbReference type="PANTHER" id="PTHR12483:SF120">
    <property type="entry name" value="HIGH-AFFINITY COPPER TRANSPORTER CTRA2"/>
    <property type="match status" value="1"/>
</dbReference>
<protein>
    <recommendedName>
        <fullName evidence="4">Copper transport protein</fullName>
    </recommendedName>
</protein>
<keyword evidence="4" id="KW-0187">Copper transport</keyword>
<dbReference type="PANTHER" id="PTHR12483">
    <property type="entry name" value="SOLUTE CARRIER FAMILY 31 COPPER TRANSPORTERS"/>
    <property type="match status" value="1"/>
</dbReference>
<keyword evidence="4" id="KW-0186">Copper</keyword>
<comment type="subcellular location">
    <subcellularLocation>
        <location evidence="4">Membrane</location>
        <topology evidence="4">Multi-pass membrane protein</topology>
    </subcellularLocation>
</comment>
<sequence length="197" mass="21754">MMDMSDMTAATATSTMSMSMSMSTTTSTSSSMDMSSSMMYMSDMAMTFFTSFKTPLYSTTWTPSSQGQYAGTCIFLIVLAVLLRILIALRPILEGRVWTDSVQHSMLDHNLPSDVKTKRISGWQLSMQELGRRWSRWRVNPAAGRATYELVVAGIAYLLMLGVMTMNVGYFMSVLGGIWLGTFIMGGVASESSMLHC</sequence>
<accession>A0A0F7TEZ8</accession>
<dbReference type="STRING" id="104259.A0A0F7TEZ8"/>
<name>A0A0F7TEZ8_PENBI</name>
<evidence type="ECO:0000313" key="5">
    <source>
        <dbReference type="EMBL" id="CEJ55060.1"/>
    </source>
</evidence>
<evidence type="ECO:0000256" key="4">
    <source>
        <dbReference type="RuleBase" id="RU367022"/>
    </source>
</evidence>
<feature type="transmembrane region" description="Helical" evidence="4">
    <location>
        <begin position="170"/>
        <end position="189"/>
    </location>
</feature>
<keyword evidence="1 4" id="KW-0812">Transmembrane</keyword>
<proteinExistence type="inferred from homology"/>
<keyword evidence="4" id="KW-0406">Ion transport</keyword>
<dbReference type="AlphaFoldDB" id="A0A0F7TEZ8"/>
<evidence type="ECO:0000313" key="6">
    <source>
        <dbReference type="Proteomes" id="UP000042958"/>
    </source>
</evidence>
<dbReference type="OrthoDB" id="73901at2759"/>
<dbReference type="Pfam" id="PF04145">
    <property type="entry name" value="Ctr"/>
    <property type="match status" value="1"/>
</dbReference>
<dbReference type="InterPro" id="IPR007274">
    <property type="entry name" value="Cop_transporter"/>
</dbReference>
<keyword evidence="2 4" id="KW-1133">Transmembrane helix</keyword>
<organism evidence="5 6">
    <name type="scientific">Penicillium brasilianum</name>
    <dbReference type="NCBI Taxonomy" id="104259"/>
    <lineage>
        <taxon>Eukaryota</taxon>
        <taxon>Fungi</taxon>
        <taxon>Dikarya</taxon>
        <taxon>Ascomycota</taxon>
        <taxon>Pezizomycotina</taxon>
        <taxon>Eurotiomycetes</taxon>
        <taxon>Eurotiomycetidae</taxon>
        <taxon>Eurotiales</taxon>
        <taxon>Aspergillaceae</taxon>
        <taxon>Penicillium</taxon>
    </lineage>
</organism>
<evidence type="ECO:0000256" key="1">
    <source>
        <dbReference type="ARBA" id="ARBA00022692"/>
    </source>
</evidence>
<comment type="similarity">
    <text evidence="4">Belongs to the copper transporter (Ctr) (TC 1.A.56) family. SLC31A subfamily.</text>
</comment>
<keyword evidence="6" id="KW-1185">Reference proteome</keyword>
<keyword evidence="3 4" id="KW-0472">Membrane</keyword>
<dbReference type="GO" id="GO:0005375">
    <property type="term" value="F:copper ion transmembrane transporter activity"/>
    <property type="evidence" value="ECO:0007669"/>
    <property type="project" value="UniProtKB-UniRule"/>
</dbReference>
<dbReference type="EMBL" id="CDHK01000001">
    <property type="protein sequence ID" value="CEJ55060.1"/>
    <property type="molecule type" value="Genomic_DNA"/>
</dbReference>